<accession>A0A1F6TDP2</accession>
<evidence type="ECO:0000313" key="3">
    <source>
        <dbReference type="EMBL" id="OGI43263.1"/>
    </source>
</evidence>
<evidence type="ECO:0000259" key="2">
    <source>
        <dbReference type="Pfam" id="PF13098"/>
    </source>
</evidence>
<dbReference type="InterPro" id="IPR036249">
    <property type="entry name" value="Thioredoxin-like_sf"/>
</dbReference>
<dbReference type="InterPro" id="IPR041737">
    <property type="entry name" value="SoxW"/>
</dbReference>
<proteinExistence type="predicted"/>
<dbReference type="Proteomes" id="UP000177925">
    <property type="component" value="Unassembled WGS sequence"/>
</dbReference>
<protein>
    <recommendedName>
        <fullName evidence="2">Thioredoxin-like fold domain-containing protein</fullName>
    </recommendedName>
</protein>
<dbReference type="STRING" id="1817758.A2150_00685"/>
<dbReference type="EMBL" id="MFSS01000063">
    <property type="protein sequence ID" value="OGI43263.1"/>
    <property type="molecule type" value="Genomic_DNA"/>
</dbReference>
<gene>
    <name evidence="3" type="ORF">A2150_00685</name>
</gene>
<organism evidence="3 4">
    <name type="scientific">Candidatus Muproteobacteria bacterium RBG_16_64_11</name>
    <dbReference type="NCBI Taxonomy" id="1817758"/>
    <lineage>
        <taxon>Bacteria</taxon>
        <taxon>Pseudomonadati</taxon>
        <taxon>Pseudomonadota</taxon>
        <taxon>Candidatus Muproteobacteria</taxon>
    </lineage>
</organism>
<comment type="caution">
    <text evidence="3">The sequence shown here is derived from an EMBL/GenBank/DDBJ whole genome shotgun (WGS) entry which is preliminary data.</text>
</comment>
<dbReference type="SUPFAM" id="SSF52833">
    <property type="entry name" value="Thioredoxin-like"/>
    <property type="match status" value="1"/>
</dbReference>
<dbReference type="CDD" id="cd02951">
    <property type="entry name" value="SoxW"/>
    <property type="match status" value="1"/>
</dbReference>
<evidence type="ECO:0000313" key="4">
    <source>
        <dbReference type="Proteomes" id="UP000177925"/>
    </source>
</evidence>
<reference evidence="3 4" key="1">
    <citation type="journal article" date="2016" name="Nat. Commun.">
        <title>Thousands of microbial genomes shed light on interconnected biogeochemical processes in an aquifer system.</title>
        <authorList>
            <person name="Anantharaman K."/>
            <person name="Brown C.T."/>
            <person name="Hug L.A."/>
            <person name="Sharon I."/>
            <person name="Castelle C.J."/>
            <person name="Probst A.J."/>
            <person name="Thomas B.C."/>
            <person name="Singh A."/>
            <person name="Wilkins M.J."/>
            <person name="Karaoz U."/>
            <person name="Brodie E.L."/>
            <person name="Williams K.H."/>
            <person name="Hubbard S.S."/>
            <person name="Banfield J.F."/>
        </authorList>
    </citation>
    <scope>NUCLEOTIDE SEQUENCE [LARGE SCALE GENOMIC DNA]</scope>
</reference>
<evidence type="ECO:0000256" key="1">
    <source>
        <dbReference type="SAM" id="MobiDB-lite"/>
    </source>
</evidence>
<dbReference type="InterPro" id="IPR012336">
    <property type="entry name" value="Thioredoxin-like_fold"/>
</dbReference>
<feature type="region of interest" description="Disordered" evidence="1">
    <location>
        <begin position="1"/>
        <end position="28"/>
    </location>
</feature>
<sequence>MKEVERRLEQPPRTPSGTRVEVAPSGRDPMTHFFDQSFGNLKEELVQVRAEGKTGMLVMFNDPDCPWCQKMKATVMSRPEVQDYYRKHFRSLHIDTRGDTVITDFSGREMSEKDFAFKENRVRATPVFVFFGLDGKPMMRFTGVTADTEEFLWLGEFVVSGAYKNSNFTAYKRARQADKK</sequence>
<name>A0A1F6TDP2_9PROT</name>
<feature type="domain" description="Thioredoxin-like fold" evidence="2">
    <location>
        <begin position="51"/>
        <end position="152"/>
    </location>
</feature>
<dbReference type="Pfam" id="PF13098">
    <property type="entry name" value="Thioredoxin_2"/>
    <property type="match status" value="1"/>
</dbReference>
<feature type="compositionally biased region" description="Basic and acidic residues" evidence="1">
    <location>
        <begin position="1"/>
        <end position="10"/>
    </location>
</feature>
<dbReference type="Gene3D" id="3.40.30.10">
    <property type="entry name" value="Glutaredoxin"/>
    <property type="match status" value="1"/>
</dbReference>
<dbReference type="AlphaFoldDB" id="A0A1F6TDP2"/>